<protein>
    <recommendedName>
        <fullName evidence="1">Transposase-associated domain-containing protein</fullName>
    </recommendedName>
</protein>
<feature type="domain" description="Transposase-associated" evidence="1">
    <location>
        <begin position="3"/>
        <end position="76"/>
    </location>
</feature>
<gene>
    <name evidence="2" type="ORF">Dsin_020835</name>
</gene>
<accession>A0AAE0E5C5</accession>
<keyword evidence="3" id="KW-1185">Reference proteome</keyword>
<dbReference type="Pfam" id="PF13963">
    <property type="entry name" value="Transpos_assoc"/>
    <property type="match status" value="1"/>
</dbReference>
<dbReference type="PANTHER" id="PTHR10775:SF185">
    <property type="entry name" value="OS08G0208400 PROTEIN"/>
    <property type="match status" value="1"/>
</dbReference>
<dbReference type="EMBL" id="JANJYJ010000006">
    <property type="protein sequence ID" value="KAK3206789.1"/>
    <property type="molecule type" value="Genomic_DNA"/>
</dbReference>
<dbReference type="InterPro" id="IPR029480">
    <property type="entry name" value="Transpos_assoc"/>
</dbReference>
<sequence length="270" mass="30713">MDKSWMRLRNRLCEEYIDGVNSFMDAANRCKDENNCVRCPCRDCQNAFFEPLSVVQTHLYNFGISTSYDKWIFHGEKSDFVDTGGLNEGGLHTNHKEQTYIEDEDANEVYDMLGASSTDGIFTDTISESNINSMMSNEEANTETFTKLVEEASRKLFPGSKLSSLNFIIKLMHLKVINQWSNKSMDMLLDLLKSAFSEGMNIPSSTYDIKKMLKDLGLGYEAYCKGYDLAPKKRVATKGVLRHPADGQAWKQFDQSYPTFSQDARNVRLG</sequence>
<evidence type="ECO:0000313" key="3">
    <source>
        <dbReference type="Proteomes" id="UP001281410"/>
    </source>
</evidence>
<organism evidence="2 3">
    <name type="scientific">Dipteronia sinensis</name>
    <dbReference type="NCBI Taxonomy" id="43782"/>
    <lineage>
        <taxon>Eukaryota</taxon>
        <taxon>Viridiplantae</taxon>
        <taxon>Streptophyta</taxon>
        <taxon>Embryophyta</taxon>
        <taxon>Tracheophyta</taxon>
        <taxon>Spermatophyta</taxon>
        <taxon>Magnoliopsida</taxon>
        <taxon>eudicotyledons</taxon>
        <taxon>Gunneridae</taxon>
        <taxon>Pentapetalae</taxon>
        <taxon>rosids</taxon>
        <taxon>malvids</taxon>
        <taxon>Sapindales</taxon>
        <taxon>Sapindaceae</taxon>
        <taxon>Hippocastanoideae</taxon>
        <taxon>Acereae</taxon>
        <taxon>Dipteronia</taxon>
    </lineage>
</organism>
<dbReference type="AlphaFoldDB" id="A0AAE0E5C5"/>
<dbReference type="PANTHER" id="PTHR10775">
    <property type="entry name" value="OS08G0208400 PROTEIN"/>
    <property type="match status" value="1"/>
</dbReference>
<dbReference type="Proteomes" id="UP001281410">
    <property type="component" value="Unassembled WGS sequence"/>
</dbReference>
<proteinExistence type="predicted"/>
<reference evidence="2" key="1">
    <citation type="journal article" date="2023" name="Plant J.">
        <title>Genome sequences and population genomics provide insights into the demographic history, inbreeding, and mutation load of two 'living fossil' tree species of Dipteronia.</title>
        <authorList>
            <person name="Feng Y."/>
            <person name="Comes H.P."/>
            <person name="Chen J."/>
            <person name="Zhu S."/>
            <person name="Lu R."/>
            <person name="Zhang X."/>
            <person name="Li P."/>
            <person name="Qiu J."/>
            <person name="Olsen K.M."/>
            <person name="Qiu Y."/>
        </authorList>
    </citation>
    <scope>NUCLEOTIDE SEQUENCE</scope>
    <source>
        <strain evidence="2">NBL</strain>
    </source>
</reference>
<comment type="caution">
    <text evidence="2">The sequence shown here is derived from an EMBL/GenBank/DDBJ whole genome shotgun (WGS) entry which is preliminary data.</text>
</comment>
<dbReference type="Pfam" id="PF02992">
    <property type="entry name" value="Transposase_21"/>
    <property type="match status" value="1"/>
</dbReference>
<dbReference type="InterPro" id="IPR004242">
    <property type="entry name" value="Transposase_21"/>
</dbReference>
<evidence type="ECO:0000313" key="2">
    <source>
        <dbReference type="EMBL" id="KAK3206789.1"/>
    </source>
</evidence>
<evidence type="ECO:0000259" key="1">
    <source>
        <dbReference type="Pfam" id="PF13963"/>
    </source>
</evidence>
<name>A0AAE0E5C5_9ROSI</name>